<feature type="region of interest" description="Disordered" evidence="2">
    <location>
        <begin position="223"/>
        <end position="309"/>
    </location>
</feature>
<name>A0AAV0E1U1_9ASTE</name>
<evidence type="ECO:0000259" key="3">
    <source>
        <dbReference type="Pfam" id="PF04195"/>
    </source>
</evidence>
<comment type="caution">
    <text evidence="4">The sequence shown here is derived from an EMBL/GenBank/DDBJ whole genome shotgun (WGS) entry which is preliminary data.</text>
</comment>
<evidence type="ECO:0000313" key="6">
    <source>
        <dbReference type="Proteomes" id="UP001152523"/>
    </source>
</evidence>
<keyword evidence="1" id="KW-0175">Coiled coil</keyword>
<dbReference type="PANTHER" id="PTHR31099">
    <property type="entry name" value="OS06G0165300 PROTEIN"/>
    <property type="match status" value="1"/>
</dbReference>
<protein>
    <recommendedName>
        <fullName evidence="3">Transposase (putative) gypsy type domain-containing protein</fullName>
    </recommendedName>
</protein>
<feature type="region of interest" description="Disordered" evidence="2">
    <location>
        <begin position="553"/>
        <end position="631"/>
    </location>
</feature>
<feature type="compositionally biased region" description="Basic and acidic residues" evidence="2">
    <location>
        <begin position="621"/>
        <end position="631"/>
    </location>
</feature>
<dbReference type="InterPro" id="IPR007321">
    <property type="entry name" value="Transposase_28"/>
</dbReference>
<feature type="compositionally biased region" description="Acidic residues" evidence="2">
    <location>
        <begin position="582"/>
        <end position="594"/>
    </location>
</feature>
<dbReference type="CDD" id="cd06503">
    <property type="entry name" value="ATP-synt_Fo_b"/>
    <property type="match status" value="1"/>
</dbReference>
<keyword evidence="6" id="KW-1185">Reference proteome</keyword>
<dbReference type="EMBL" id="CAMAPF010000232">
    <property type="protein sequence ID" value="CAH9114810.1"/>
    <property type="molecule type" value="Genomic_DNA"/>
</dbReference>
<dbReference type="Pfam" id="PF04195">
    <property type="entry name" value="Transposase_28"/>
    <property type="match status" value="1"/>
</dbReference>
<dbReference type="AlphaFoldDB" id="A0AAV0E1U1"/>
<evidence type="ECO:0000256" key="2">
    <source>
        <dbReference type="SAM" id="MobiDB-lite"/>
    </source>
</evidence>
<evidence type="ECO:0000313" key="5">
    <source>
        <dbReference type="EMBL" id="CAH9147699.1"/>
    </source>
</evidence>
<evidence type="ECO:0000313" key="4">
    <source>
        <dbReference type="EMBL" id="CAH9114810.1"/>
    </source>
</evidence>
<accession>A0AAV0E1U1</accession>
<dbReference type="PANTHER" id="PTHR31099:SF28">
    <property type="entry name" value="F5J5.12"/>
    <property type="match status" value="1"/>
</dbReference>
<sequence>MSFAKGLRFPLHPFIKEYLDMVSLPPALLTPNSYSLIVGFLIRCGELGFSPTTALFTNLYRIGRGSHQNCAGYAALQQVPKRRTFTDLPSSIHGWKAKFVFVNLGRGGYFPSAGHNGLFELHNPPWDAEISRQVEAFIKGGPRSVTTYITEYRMAALGFVRYYCPGDMDDDLWPKMEGSYEQADGPSLGVPAEAEGFAMDRMSFMARAAKKADAELKAAQAAEKAKASTGGSQGGAEAVKKPAPKKKRGADEGQRTLAEAGLKPHASKKTKRVPLSDEAGAPSSQAAEDAQPTVVPPLHEPPSSALVASASRVAPSTAAAARLEEALAKGTYEVTVRYPVKGGLFNETVSGDDVLAQAMPEYDRQYLSRQGKHVHLYDGGLDYVVQGALMLREQHWRQEAEIERLKKLEAKALSADEALQDLKDKAKAAEDEMKLLQVRLDEAEAARKKADEAIAAAIQRAEEAERLKANAEKAAEKSVADFKAEGWKADDQLPFFYEVVAERLNDWTTKDPAGEAFWMNEMQAFYDCGQYRMQKLIYRKLRCRFRKMRPRGLSLPRRMKNPDEDLKLPLSERQPPILSSSEGEEPWSDSDDYLLEGPADSQADEDGGGDDAGGGSGEDVGQSKEQADEAA</sequence>
<proteinExistence type="predicted"/>
<feature type="domain" description="Transposase (putative) gypsy type" evidence="3">
    <location>
        <begin position="3"/>
        <end position="62"/>
    </location>
</feature>
<reference evidence="4" key="1">
    <citation type="submission" date="2022-07" db="EMBL/GenBank/DDBJ databases">
        <authorList>
            <person name="Macas J."/>
            <person name="Novak P."/>
            <person name="Neumann P."/>
        </authorList>
    </citation>
    <scope>NUCLEOTIDE SEQUENCE</scope>
</reference>
<dbReference type="Proteomes" id="UP001152523">
    <property type="component" value="Unassembled WGS sequence"/>
</dbReference>
<evidence type="ECO:0000256" key="1">
    <source>
        <dbReference type="SAM" id="Coils"/>
    </source>
</evidence>
<dbReference type="EMBL" id="CAMAPF010001137">
    <property type="protein sequence ID" value="CAH9147699.1"/>
    <property type="molecule type" value="Genomic_DNA"/>
</dbReference>
<feature type="coiled-coil region" evidence="1">
    <location>
        <begin position="405"/>
        <end position="481"/>
    </location>
</feature>
<organism evidence="4 6">
    <name type="scientific">Cuscuta epithymum</name>
    <dbReference type="NCBI Taxonomy" id="186058"/>
    <lineage>
        <taxon>Eukaryota</taxon>
        <taxon>Viridiplantae</taxon>
        <taxon>Streptophyta</taxon>
        <taxon>Embryophyta</taxon>
        <taxon>Tracheophyta</taxon>
        <taxon>Spermatophyta</taxon>
        <taxon>Magnoliopsida</taxon>
        <taxon>eudicotyledons</taxon>
        <taxon>Gunneridae</taxon>
        <taxon>Pentapetalae</taxon>
        <taxon>asterids</taxon>
        <taxon>lamiids</taxon>
        <taxon>Solanales</taxon>
        <taxon>Convolvulaceae</taxon>
        <taxon>Cuscuteae</taxon>
        <taxon>Cuscuta</taxon>
        <taxon>Cuscuta subgen. Cuscuta</taxon>
    </lineage>
</organism>
<gene>
    <name evidence="4" type="ORF">CEPIT_LOCUS20864</name>
    <name evidence="5" type="ORF">CEPIT_LOCUS43931</name>
</gene>